<dbReference type="InterPro" id="IPR014752">
    <property type="entry name" value="Arrestin-like_C"/>
</dbReference>
<dbReference type="Pfam" id="PF02752">
    <property type="entry name" value="Arrestin_C"/>
    <property type="match status" value="1"/>
</dbReference>
<accession>A0A1Y3BFD2</accession>
<comment type="caution">
    <text evidence="2">The sequence shown here is derived from an EMBL/GenBank/DDBJ whole genome shotgun (WGS) entry which is preliminary data.</text>
</comment>
<proteinExistence type="predicted"/>
<reference evidence="2 3" key="1">
    <citation type="submission" date="2017-03" db="EMBL/GenBank/DDBJ databases">
        <title>Genome Survey of Euroglyphus maynei.</title>
        <authorList>
            <person name="Arlian L.G."/>
            <person name="Morgan M.S."/>
            <person name="Rider S.D."/>
        </authorList>
    </citation>
    <scope>NUCLEOTIDE SEQUENCE [LARGE SCALE GENOMIC DNA]</scope>
    <source>
        <strain evidence="2">Arlian Lab</strain>
        <tissue evidence="2">Whole body</tissue>
    </source>
</reference>
<dbReference type="Proteomes" id="UP000194236">
    <property type="component" value="Unassembled WGS sequence"/>
</dbReference>
<organism evidence="2 3">
    <name type="scientific">Euroglyphus maynei</name>
    <name type="common">Mayne's house dust mite</name>
    <dbReference type="NCBI Taxonomy" id="6958"/>
    <lineage>
        <taxon>Eukaryota</taxon>
        <taxon>Metazoa</taxon>
        <taxon>Ecdysozoa</taxon>
        <taxon>Arthropoda</taxon>
        <taxon>Chelicerata</taxon>
        <taxon>Arachnida</taxon>
        <taxon>Acari</taxon>
        <taxon>Acariformes</taxon>
        <taxon>Sarcoptiformes</taxon>
        <taxon>Astigmata</taxon>
        <taxon>Psoroptidia</taxon>
        <taxon>Analgoidea</taxon>
        <taxon>Pyroglyphidae</taxon>
        <taxon>Pyroglyphinae</taxon>
        <taxon>Euroglyphus</taxon>
    </lineage>
</organism>
<evidence type="ECO:0000313" key="2">
    <source>
        <dbReference type="EMBL" id="OTF79572.1"/>
    </source>
</evidence>
<dbReference type="EMBL" id="MUJZ01022442">
    <property type="protein sequence ID" value="OTF79572.1"/>
    <property type="molecule type" value="Genomic_DNA"/>
</dbReference>
<dbReference type="InterPro" id="IPR011022">
    <property type="entry name" value="Arrestin_C-like"/>
</dbReference>
<dbReference type="OrthoDB" id="6507353at2759"/>
<dbReference type="InterPro" id="IPR014756">
    <property type="entry name" value="Ig_E-set"/>
</dbReference>
<evidence type="ECO:0000259" key="1">
    <source>
        <dbReference type="Pfam" id="PF02752"/>
    </source>
</evidence>
<protein>
    <submittedName>
        <fullName evidence="2">Arrestin domain-containing protein</fullName>
    </submittedName>
</protein>
<keyword evidence="3" id="KW-1185">Reference proteome</keyword>
<name>A0A1Y3BFD2_EURMA</name>
<feature type="domain" description="Arrestin C-terminal-like" evidence="1">
    <location>
        <begin position="22"/>
        <end position="128"/>
    </location>
</feature>
<sequence length="150" mass="17153">MERQYCYIVKYQDQVLHWVRTKVPIKCTINNQSLKTIVLKCALRQEITFKAHEEERKLMQKLSSVMGATIEPQSDLTHEMNIAIPINLPIVYNTCPIIQIQYIVTAKLKIPLSFDLRLNMPIIITNLPINNEPSKNGDAPPAPGIITPKF</sequence>
<dbReference type="Gene3D" id="2.60.40.640">
    <property type="match status" value="1"/>
</dbReference>
<dbReference type="AlphaFoldDB" id="A0A1Y3BFD2"/>
<dbReference type="SUPFAM" id="SSF81296">
    <property type="entry name" value="E set domains"/>
    <property type="match status" value="1"/>
</dbReference>
<gene>
    <name evidence="2" type="ORF">BLA29_007575</name>
</gene>
<evidence type="ECO:0000313" key="3">
    <source>
        <dbReference type="Proteomes" id="UP000194236"/>
    </source>
</evidence>